<gene>
    <name evidence="3" type="ORF">EGV54_04655</name>
</gene>
<sequence length="2471" mass="281631">MALNKHFAFDFEDRPKPKLWLLKPDYTRIERITGFTKLQGTFKHTNINQISFQIAPVVFNELEHEEKKNPIFDLIKNKYLIEYQYNGFKDTFVIDDIKKVSTESDSIEVTADSLCNELSKKSANEVELLGSTLENSMNKVLKTYAPLWSVKSIDGKLNDVKRELTAQTTTVMGLIEQLNGLFDSVAVFDNNNREISFYHKENVGVNRGLRIRENSYLKSFEDSFVSKDIITRLYPFGNNGLTIQSVNPAGTDYIEDFSYFLHPFKRDVERNVIRHSDYMSDELAHALLDYKEYYDSKKEEAEKFSKRYTDILVEHSNEKFKLNQLAATFERLRERKELLTPKSEYIDLGVKSGNFDIIVEKSSYYVLMIQNLGHLSRIRFQGQIYDIPTNDWLYLKIDTGDFQDALKYKDKLKYTIETLSTRPEYRVVLTRSSRNDYEDLEGEKLERKYNYEKYKKLVDDQSRVVATIERRMKSYEDEKKSLIESMNPKRFLSPELYKEREQFVYGAVWTEENHTEAKELYDDAIKQMKKQKILNRTLNISVVNFIQSLEDKHNWDKLVAGDVITFSNKAFDEKLKAYITDIQINFDENNVTLTVSDVIDYKNSAEVVSELIASTASSAAQVNFHKEQIREQRGKLTKMSQLIEAEWDANKKRVLAGNETVDIGSHGVKVISNENPSEFVIMVGGVIAMTKDNGETFKTGVTPDGVNAEMLIGKMIVGESLTMENESGSFRFDKDGLTVDKSAFHLMTSDGEDYFDKMKKQLEEDNKVKNDLIRDEFDRKLNVAISEAIDVESVVNETSDIIKETFADGVITDVEKRLIKDTLATLEKENSEFKQQVEQAYNHPYILSEDIIKLDEAMAVYNGIYESLVININESISDSKITSQESKSVNDSLIHYREEIKDILVILQEIMERNLNNQLNQIISESHDYADKISLDIKDELKDLSKSINDADEYIKGAFSDNIFDSIEIENIKTLLLIVNSELEDISNRHETISNNEKLPQELKSTLDNTYTELNQKHEEFINYVQSMIEDGISDNQEKINYKQRYEDYKVSIANFEDEYSKSILAISDAYSKDAEGRLQGKFDSLREEFKNDLTDLQQNLTEFESLLGDSFKDGIVTAQEKIRIQVHLDMLDRELADVEEQYKILLASEYINQSVRELVSAKRSPYITIHTNLRRLLTSVIEDSKVTQEEKNQVDELLRTYSTKLSEYSAAITDALNKMSVNIASDIAATQLDKFNAVVQQVNEEIDSLQKQVDGAIETFYYPHAPTLTNIPANEWNSDSLKEAHIGDFFLNTKSGLAYRFIKEGSTYSWKAIEDQIITEALNSSKNALDVADGKRRTFVSEPIPPYDAGDTWTQGSAGDILVAIGKKLKGQLYNPSDWVKASKYTDDTTANRAISELNSFKETVNREIGDLRTLSDRFKQEVNESFEDKIITAEEKASLKALMRVIPMEKTRVSKQGETIKNSRNLPTEYKTKVKNSLQTLLNNLDQLSQTVSNAIIDDRITEDENSSVDRIFQSYNASLSNYEKIINEAFEALILKAAETEAKKVQDRFDEWKSSEFSVETERIASRVSGSEWNTTYLPQIEGKIDDIQIGNRNLLPSYQTNTQIYYKSNGVSVTGKYAISMVNGQRLGVRLYDDYNLSLEPNTDYVFKIHESSDNITTGVFYNKGSNTIVPYSNDKMIKFNSKNYQNIYIVIISNSNNQTVGKISLYKGNKELDWTPAPEDLESALSEVETKIQNNTSFIEQNRDKITSSVTRTELNTHLEKVASFEQTYQVSNNSPEALIENLGSIFDDKYSYEVTARTRNNAITTSATAIFTSKGVGRGFDLTILDEKGTNGIHPKFELKGNKTPAINTYGYFNAPVTIDVIYTKYLGTETNIQKVNSKIEQAADSINIEVKELKEKSELRNMLSNTDFAVPNAYWSDASTNSNFSFPELDEMSINSNNNLLLNNGFNNTVVGSNNYKRVEMKLTEPLEIGSTYTLQFETENDANISVISVIPHFPESQSYTVNISGQNRITLSIVATAASTSMLFYVGQQHSTNNTAGMSVSRATLVKGNQPLPYEANKSHRVAKLTYTNNNKWDALTTPMLPVGDNLEYSIGDELTLSAYLYVPSRAKELMRSTPYIELATYENINQGSNPSFTRVAIQPYEIVPDKWFRIKTTGVIPASSTNGKTNFIRALLRYEGVNNSPDSNLFFYYGLPMLEKGDEATKWTLSPSDLFDPSGLASKIALSPSSIDLISKNLNINTDLTVIKNTEGNVRISGDTITVSRNSREDSISLSPEGMTVIKDGVVKVQNSYDTNIANVQAYEPQFYSYNAINGIKDERYNYKPHVSTGTNGLYNLDWGSYDYLGRRYKQLIENNGTSWARVNRYTYEYNKRYLVVHLSCYTSDNDIMLHLRWRTETGGNTLHEEKISSKKYVFPRIVIDLEKKLGKKPDNSTGYFELQAGLSKGSYNAQGGSFRITRMTMTDTR</sequence>
<accession>A0A8H9EP39</accession>
<evidence type="ECO:0000313" key="3">
    <source>
        <dbReference type="EMBL" id="EGQ4384382.1"/>
    </source>
</evidence>
<dbReference type="EMBL" id="AAXKXX010000004">
    <property type="protein sequence ID" value="EGQ4384382.1"/>
    <property type="molecule type" value="Genomic_DNA"/>
</dbReference>
<feature type="coiled-coil region" evidence="1">
    <location>
        <begin position="1087"/>
        <end position="1149"/>
    </location>
</feature>
<reference evidence="3 4" key="1">
    <citation type="submission" date="2018-11" db="EMBL/GenBank/DDBJ databases">
        <authorList>
            <consortium name="Veterinary Laboratory Investigation and Response Network"/>
        </authorList>
    </citation>
    <scope>NUCLEOTIDE SEQUENCE [LARGE SCALE GENOMIC DNA]</scope>
    <source>
        <strain evidence="3 4">SPSE-18-VL-LA-PA-Ryan-0021</strain>
    </source>
</reference>
<name>A0A8H9EP39_STAPS</name>
<feature type="coiled-coil region" evidence="1">
    <location>
        <begin position="1233"/>
        <end position="1260"/>
    </location>
</feature>
<evidence type="ECO:0000259" key="2">
    <source>
        <dbReference type="Pfam" id="PF24049"/>
    </source>
</evidence>
<dbReference type="Pfam" id="PF24049">
    <property type="entry name" value="YOMG_N"/>
    <property type="match status" value="1"/>
</dbReference>
<feature type="domain" description="YOMG-like N-terminal" evidence="2">
    <location>
        <begin position="21"/>
        <end position="110"/>
    </location>
</feature>
<organism evidence="3 4">
    <name type="scientific">Staphylococcus pseudintermedius</name>
    <dbReference type="NCBI Taxonomy" id="283734"/>
    <lineage>
        <taxon>Bacteria</taxon>
        <taxon>Bacillati</taxon>
        <taxon>Bacillota</taxon>
        <taxon>Bacilli</taxon>
        <taxon>Bacillales</taxon>
        <taxon>Staphylococcaceae</taxon>
        <taxon>Staphylococcus</taxon>
        <taxon>Staphylococcus intermedius group</taxon>
    </lineage>
</organism>
<dbReference type="InterPro" id="IPR057796">
    <property type="entry name" value="YOMG-like_N"/>
</dbReference>
<feature type="coiled-coil region" evidence="1">
    <location>
        <begin position="1473"/>
        <end position="1500"/>
    </location>
</feature>
<feature type="coiled-coil region" evidence="1">
    <location>
        <begin position="816"/>
        <end position="843"/>
    </location>
</feature>
<evidence type="ECO:0000313" key="4">
    <source>
        <dbReference type="Proteomes" id="UP000600220"/>
    </source>
</evidence>
<proteinExistence type="predicted"/>
<keyword evidence="1" id="KW-0175">Coiled coil</keyword>
<evidence type="ECO:0000256" key="1">
    <source>
        <dbReference type="SAM" id="Coils"/>
    </source>
</evidence>
<keyword evidence="4" id="KW-1185">Reference proteome</keyword>
<comment type="caution">
    <text evidence="3">The sequence shown here is derived from an EMBL/GenBank/DDBJ whole genome shotgun (WGS) entry which is preliminary data.</text>
</comment>
<protein>
    <recommendedName>
        <fullName evidence="2">YOMG-like N-terminal domain-containing protein</fullName>
    </recommendedName>
</protein>
<dbReference type="Proteomes" id="UP000600220">
    <property type="component" value="Unassembled WGS sequence"/>
</dbReference>
<feature type="coiled-coil region" evidence="1">
    <location>
        <begin position="458"/>
        <end position="485"/>
    </location>
</feature>